<evidence type="ECO:0000256" key="10">
    <source>
        <dbReference type="ARBA" id="ARBA00022806"/>
    </source>
</evidence>
<evidence type="ECO:0000256" key="6">
    <source>
        <dbReference type="ARBA" id="ARBA00022454"/>
    </source>
</evidence>
<keyword evidence="16" id="KW-0539">Nucleus</keyword>
<sequence length="679" mass="74792">MEAGKQAHVYIVDQGSTTAECHSGRVESDLDWSLKYVYDKIATVLAANRTTLSVGVLGLRTDESENSLYNDDDGPEDESYQHIAVHKELGPITLSDLGSLQEKLVPSQTEAGDAVSAIVVAIEMVNKFTTLGTGKPAKSGRKIVLVTDGQGYIDNTDPNNLDQIALRCNELGIELIVLGIDFDDLDYGFKEEDKSEQKRENEALLKSLTDQCNKGTIATLIEAIDNLGVPEIKSVRPYKAFGGRLALGDYEKYPETALYIDVLRYTKTKKASAPSASSFVNNKSARKRDVDRDDLAKGYEYGRTAVHISAAEENVTKMDTYEGFSIIGFVPSESFERYLVMGESCMTVAQSVNEKAVVALSSLIHALHELDSYAVARIVLKDMKEPKIILLAPVIEPDFEGLADVPLPFAEDVRIYLPSDELTDAMEDYVDAMDLSTFGKGEDGEPIEYMTMEETYSPTVHRINAAIRNRAIYPDEPIKPPPEVVMKWANPPADLITNAASQLKRLQKVADVKKVEAKKKGKRFNREQITPLSGLDIDALLDTNTTQAISSENSIPEFRQALGRTTSEAEILSTTKQMGAIIRKLVKESVGEASYARALENLRVMREEMVDLDMPEIYNDFVKALKKALLGGELDSNNGGEGKVFWVDVKRGKLGLIDQSTTDGSNVTAEEASEFYSSK</sequence>
<dbReference type="GO" id="GO:0043564">
    <property type="term" value="C:Ku70:Ku80 complex"/>
    <property type="evidence" value="ECO:0007669"/>
    <property type="project" value="InterPro"/>
</dbReference>
<dbReference type="Pfam" id="PF03731">
    <property type="entry name" value="Ku_N"/>
    <property type="match status" value="1"/>
</dbReference>
<proteinExistence type="inferred from homology"/>
<dbReference type="GO" id="GO:0016787">
    <property type="term" value="F:hydrolase activity"/>
    <property type="evidence" value="ECO:0007669"/>
    <property type="project" value="UniProtKB-KW"/>
</dbReference>
<evidence type="ECO:0000256" key="8">
    <source>
        <dbReference type="ARBA" id="ARBA00022763"/>
    </source>
</evidence>
<dbReference type="InterPro" id="IPR024193">
    <property type="entry name" value="Ku80"/>
</dbReference>
<keyword evidence="7" id="KW-0547">Nucleotide-binding</keyword>
<dbReference type="OrthoDB" id="30826at2759"/>
<dbReference type="Pfam" id="PF02735">
    <property type="entry name" value="Ku"/>
    <property type="match status" value="1"/>
</dbReference>
<dbReference type="Gene3D" id="2.40.290.10">
    <property type="match status" value="1"/>
</dbReference>
<evidence type="ECO:0000256" key="1">
    <source>
        <dbReference type="ARBA" id="ARBA00004123"/>
    </source>
</evidence>
<dbReference type="CDD" id="cd00873">
    <property type="entry name" value="KU80"/>
    <property type="match status" value="1"/>
</dbReference>
<dbReference type="Gene3D" id="1.10.1600.10">
    <property type="match status" value="1"/>
</dbReference>
<dbReference type="Pfam" id="PF08785">
    <property type="entry name" value="Ku_PK_bind"/>
    <property type="match status" value="1"/>
</dbReference>
<dbReference type="PANTHER" id="PTHR12604">
    <property type="entry name" value="KU AUTOANTIGEN DNA HELICASE"/>
    <property type="match status" value="1"/>
</dbReference>
<evidence type="ECO:0000256" key="12">
    <source>
        <dbReference type="ARBA" id="ARBA00022895"/>
    </source>
</evidence>
<dbReference type="GO" id="GO:0003690">
    <property type="term" value="F:double-stranded DNA binding"/>
    <property type="evidence" value="ECO:0007669"/>
    <property type="project" value="TreeGrafter"/>
</dbReference>
<comment type="subcellular location">
    <subcellularLocation>
        <location evidence="2">Chromosome</location>
        <location evidence="2">Telomere</location>
    </subcellularLocation>
    <subcellularLocation>
        <location evidence="1">Nucleus</location>
    </subcellularLocation>
</comment>
<dbReference type="InParanoid" id="H0EYL0"/>
<comment type="function">
    <text evidence="17">Single-stranded DNA-dependent ATP-dependent helicase. Involved in non-homologous end joining (NHEJ) DNA double strand break repair. DNA-binding is sequence-independent but has a high affinity to nicks in double-stranded DNA and to the ends of duplex DNA. Binds to naturally occurring chromosomal ends, and therefore provides chromosomal end protection. Required also for telomere recombination to repair telomeric ends in the absence of telomerase. KU70, of the KU70/KU80 heterodimer, binds to the stem loop of TLC1, the RNA component of telomerase. Involved in telomere maintenance. Interacts with telomeric repeats and subtelomeric sequences thereby controlling telomere length and protecting against subtelomeric rearrangement. Maintains telomeric chromatin, which is involved in silencing the expression of genes located at the telomere. Required for mating-type switching.</text>
</comment>
<dbReference type="Gene3D" id="3.40.50.410">
    <property type="entry name" value="von Willebrand factor, type A domain"/>
    <property type="match status" value="1"/>
</dbReference>
<evidence type="ECO:0000259" key="20">
    <source>
        <dbReference type="SMART" id="SM00559"/>
    </source>
</evidence>
<keyword evidence="8" id="KW-0227">DNA damage</keyword>
<dbReference type="FunCoup" id="H0EYL0">
    <property type="interactions" value="99"/>
</dbReference>
<feature type="domain" description="Ku" evidence="20">
    <location>
        <begin position="287"/>
        <end position="424"/>
    </location>
</feature>
<dbReference type="GO" id="GO:0003684">
    <property type="term" value="F:damaged DNA binding"/>
    <property type="evidence" value="ECO:0007669"/>
    <property type="project" value="InterPro"/>
</dbReference>
<dbReference type="InterPro" id="IPR006164">
    <property type="entry name" value="DNA_bd_Ku70/Ku80"/>
</dbReference>
<protein>
    <recommendedName>
        <fullName evidence="5">ATP-dependent DNA helicase II subunit 2</fullName>
        <ecNumber evidence="4">3.6.4.12</ecNumber>
    </recommendedName>
    <alternativeName>
        <fullName evidence="18">ATP-dependent DNA helicase II subunit Ku80</fullName>
    </alternativeName>
</protein>
<dbReference type="InterPro" id="IPR005161">
    <property type="entry name" value="Ku_N"/>
</dbReference>
<evidence type="ECO:0000256" key="3">
    <source>
        <dbReference type="ARBA" id="ARBA00007726"/>
    </source>
</evidence>
<dbReference type="InterPro" id="IPR036494">
    <property type="entry name" value="Ku_C_sf"/>
</dbReference>
<dbReference type="GO" id="GO:0000781">
    <property type="term" value="C:chromosome, telomeric region"/>
    <property type="evidence" value="ECO:0007669"/>
    <property type="project" value="UniProtKB-SubCell"/>
</dbReference>
<evidence type="ECO:0000256" key="18">
    <source>
        <dbReference type="ARBA" id="ARBA00031847"/>
    </source>
</evidence>
<dbReference type="GO" id="GO:0042162">
    <property type="term" value="F:telomeric DNA binding"/>
    <property type="evidence" value="ECO:0007669"/>
    <property type="project" value="InterPro"/>
</dbReference>
<evidence type="ECO:0000256" key="5">
    <source>
        <dbReference type="ARBA" id="ARBA00021792"/>
    </source>
</evidence>
<name>H0EYL0_GLAL7</name>
<keyword evidence="14" id="KW-0233">DNA recombination</keyword>
<evidence type="ECO:0000256" key="16">
    <source>
        <dbReference type="ARBA" id="ARBA00023242"/>
    </source>
</evidence>
<dbReference type="InterPro" id="IPR014893">
    <property type="entry name" value="Ku_PK_bind"/>
</dbReference>
<evidence type="ECO:0000313" key="22">
    <source>
        <dbReference type="Proteomes" id="UP000005446"/>
    </source>
</evidence>
<evidence type="ECO:0000256" key="2">
    <source>
        <dbReference type="ARBA" id="ARBA00004574"/>
    </source>
</evidence>
<evidence type="ECO:0000256" key="9">
    <source>
        <dbReference type="ARBA" id="ARBA00022801"/>
    </source>
</evidence>
<dbReference type="SUPFAM" id="SSF53300">
    <property type="entry name" value="vWA-like"/>
    <property type="match status" value="1"/>
</dbReference>
<dbReference type="HOGENOM" id="CLU_010975_1_1_1"/>
<dbReference type="GO" id="GO:0003678">
    <property type="term" value="F:DNA helicase activity"/>
    <property type="evidence" value="ECO:0007669"/>
    <property type="project" value="UniProtKB-EC"/>
</dbReference>
<evidence type="ECO:0000256" key="19">
    <source>
        <dbReference type="ARBA" id="ARBA00047995"/>
    </source>
</evidence>
<keyword evidence="15" id="KW-0234">DNA repair</keyword>
<evidence type="ECO:0000256" key="7">
    <source>
        <dbReference type="ARBA" id="ARBA00022741"/>
    </source>
</evidence>
<keyword evidence="6" id="KW-0158">Chromosome</keyword>
<dbReference type="Proteomes" id="UP000005446">
    <property type="component" value="Unassembled WGS sequence"/>
</dbReference>
<keyword evidence="11" id="KW-0067">ATP-binding</keyword>
<dbReference type="SMART" id="SM00559">
    <property type="entry name" value="Ku78"/>
    <property type="match status" value="1"/>
</dbReference>
<dbReference type="GO" id="GO:0005524">
    <property type="term" value="F:ATP binding"/>
    <property type="evidence" value="ECO:0007669"/>
    <property type="project" value="UniProtKB-KW"/>
</dbReference>
<comment type="similarity">
    <text evidence="3">Belongs to the ku80 family.</text>
</comment>
<dbReference type="InterPro" id="IPR036465">
    <property type="entry name" value="vWFA_dom_sf"/>
</dbReference>
<dbReference type="PANTHER" id="PTHR12604:SF4">
    <property type="entry name" value="X-RAY REPAIR CROSS-COMPLEMENTING PROTEIN 5"/>
    <property type="match status" value="1"/>
</dbReference>
<keyword evidence="13" id="KW-0238">DNA-binding</keyword>
<dbReference type="EMBL" id="AGUE01000252">
    <property type="protein sequence ID" value="EHK96413.1"/>
    <property type="molecule type" value="Genomic_DNA"/>
</dbReference>
<dbReference type="FunFam" id="3.40.50.410:FF:000073">
    <property type="entry name" value="ATP-dependent DNA helicase II subunit 2"/>
    <property type="match status" value="1"/>
</dbReference>
<evidence type="ECO:0000256" key="14">
    <source>
        <dbReference type="ARBA" id="ARBA00023172"/>
    </source>
</evidence>
<evidence type="ECO:0000256" key="13">
    <source>
        <dbReference type="ARBA" id="ARBA00023125"/>
    </source>
</evidence>
<evidence type="ECO:0000256" key="11">
    <source>
        <dbReference type="ARBA" id="ARBA00022840"/>
    </source>
</evidence>
<dbReference type="InterPro" id="IPR016194">
    <property type="entry name" value="SPOC-like_C_dom_sf"/>
</dbReference>
<evidence type="ECO:0000256" key="15">
    <source>
        <dbReference type="ARBA" id="ARBA00023204"/>
    </source>
</evidence>
<reference evidence="21 22" key="1">
    <citation type="journal article" date="2012" name="Eukaryot. Cell">
        <title>Genome sequence of the fungus Glarea lozoyensis: the first genome sequence of a species from the Helotiaceae family.</title>
        <authorList>
            <person name="Youssar L."/>
            <person name="Gruening B.A."/>
            <person name="Erxleben A."/>
            <person name="Guenther S."/>
            <person name="Huettel W."/>
        </authorList>
    </citation>
    <scope>NUCLEOTIDE SEQUENCE [LARGE SCALE GENOMIC DNA]</scope>
    <source>
        <strain evidence="22">ATCC 74030 / MF5533</strain>
    </source>
</reference>
<gene>
    <name evidence="21" type="ORF">M7I_7916</name>
</gene>
<organism evidence="21 22">
    <name type="scientific">Glarea lozoyensis (strain ATCC 74030 / MF5533)</name>
    <dbReference type="NCBI Taxonomy" id="1104152"/>
    <lineage>
        <taxon>Eukaryota</taxon>
        <taxon>Fungi</taxon>
        <taxon>Dikarya</taxon>
        <taxon>Ascomycota</taxon>
        <taxon>Pezizomycotina</taxon>
        <taxon>Leotiomycetes</taxon>
        <taxon>Helotiales</taxon>
        <taxon>Helotiaceae</taxon>
        <taxon>Glarea</taxon>
    </lineage>
</organism>
<accession>H0EYL0</accession>
<dbReference type="SUPFAM" id="SSF100939">
    <property type="entry name" value="SPOC domain-like"/>
    <property type="match status" value="1"/>
</dbReference>
<dbReference type="SUPFAM" id="SSF101420">
    <property type="entry name" value="C-terminal domain of Ku80"/>
    <property type="match status" value="1"/>
</dbReference>
<keyword evidence="22" id="KW-1185">Reference proteome</keyword>
<dbReference type="GO" id="GO:0006310">
    <property type="term" value="P:DNA recombination"/>
    <property type="evidence" value="ECO:0007669"/>
    <property type="project" value="UniProtKB-KW"/>
</dbReference>
<keyword evidence="12" id="KW-0779">Telomere</keyword>
<dbReference type="GO" id="GO:0006303">
    <property type="term" value="P:double-strand break repair via nonhomologous end joining"/>
    <property type="evidence" value="ECO:0007669"/>
    <property type="project" value="InterPro"/>
</dbReference>
<comment type="caution">
    <text evidence="21">The sequence shown here is derived from an EMBL/GenBank/DDBJ whole genome shotgun (WGS) entry which is preliminary data.</text>
</comment>
<evidence type="ECO:0000256" key="17">
    <source>
        <dbReference type="ARBA" id="ARBA00024890"/>
    </source>
</evidence>
<dbReference type="EC" id="3.6.4.12" evidence="4"/>
<dbReference type="AlphaFoldDB" id="H0EYL0"/>
<dbReference type="Gene3D" id="1.25.40.240">
    <property type="entry name" value="Ku, C-terminal domain"/>
    <property type="match status" value="1"/>
</dbReference>
<dbReference type="GO" id="GO:0000723">
    <property type="term" value="P:telomere maintenance"/>
    <property type="evidence" value="ECO:0007669"/>
    <property type="project" value="InterPro"/>
</dbReference>
<evidence type="ECO:0000313" key="21">
    <source>
        <dbReference type="EMBL" id="EHK96413.1"/>
    </source>
</evidence>
<keyword evidence="10 21" id="KW-0347">Helicase</keyword>
<keyword evidence="9" id="KW-0378">Hydrolase</keyword>
<dbReference type="FunFam" id="1.10.1600.10:FF:000002">
    <property type="entry name" value="X-ray repair cross-complementing protein 5"/>
    <property type="match status" value="1"/>
</dbReference>
<evidence type="ECO:0000256" key="4">
    <source>
        <dbReference type="ARBA" id="ARBA00012551"/>
    </source>
</evidence>
<comment type="catalytic activity">
    <reaction evidence="19">
        <text>ATP + H2O = ADP + phosphate + H(+)</text>
        <dbReference type="Rhea" id="RHEA:13065"/>
        <dbReference type="ChEBI" id="CHEBI:15377"/>
        <dbReference type="ChEBI" id="CHEBI:15378"/>
        <dbReference type="ChEBI" id="CHEBI:30616"/>
        <dbReference type="ChEBI" id="CHEBI:43474"/>
        <dbReference type="ChEBI" id="CHEBI:456216"/>
        <dbReference type="EC" id="3.6.4.12"/>
    </reaction>
</comment>